<dbReference type="Pfam" id="PF00665">
    <property type="entry name" value="rve"/>
    <property type="match status" value="1"/>
</dbReference>
<evidence type="ECO:0000313" key="4">
    <source>
        <dbReference type="EMBL" id="QQN50620.1"/>
    </source>
</evidence>
<name>A0A9X7V144_9GAMM</name>
<dbReference type="PANTHER" id="PTHR46889:SF5">
    <property type="entry name" value="INTEGRASE PROTEIN"/>
    <property type="match status" value="1"/>
</dbReference>
<feature type="region of interest" description="Disordered" evidence="2">
    <location>
        <begin position="210"/>
        <end position="231"/>
    </location>
</feature>
<dbReference type="InterPro" id="IPR048020">
    <property type="entry name" value="Transpos_IS3"/>
</dbReference>
<organism evidence="4 5">
    <name type="scientific">Stutzerimonas balearica</name>
    <dbReference type="NCBI Taxonomy" id="74829"/>
    <lineage>
        <taxon>Bacteria</taxon>
        <taxon>Pseudomonadati</taxon>
        <taxon>Pseudomonadota</taxon>
        <taxon>Gammaproteobacteria</taxon>
        <taxon>Pseudomonadales</taxon>
        <taxon>Pseudomonadaceae</taxon>
        <taxon>Stutzerimonas</taxon>
    </lineage>
</organism>
<evidence type="ECO:0000256" key="1">
    <source>
        <dbReference type="SAM" id="Coils"/>
    </source>
</evidence>
<dbReference type="InterPro" id="IPR009057">
    <property type="entry name" value="Homeodomain-like_sf"/>
</dbReference>
<feature type="domain" description="Integrase catalytic" evidence="3">
    <location>
        <begin position="297"/>
        <end position="463"/>
    </location>
</feature>
<evidence type="ECO:0000259" key="3">
    <source>
        <dbReference type="PROSITE" id="PS50994"/>
    </source>
</evidence>
<dbReference type="InterPro" id="IPR001584">
    <property type="entry name" value="Integrase_cat-core"/>
</dbReference>
<evidence type="ECO:0000313" key="5">
    <source>
        <dbReference type="Proteomes" id="UP000595933"/>
    </source>
</evidence>
<protein>
    <submittedName>
        <fullName evidence="4">IS3 family transposase</fullName>
    </submittedName>
</protein>
<dbReference type="AlphaFoldDB" id="A0A9X7V144"/>
<dbReference type="PROSITE" id="PS50994">
    <property type="entry name" value="INTEGRASE"/>
    <property type="match status" value="1"/>
</dbReference>
<reference evidence="4 5" key="1">
    <citation type="submission" date="2020-12" db="EMBL/GenBank/DDBJ databases">
        <title>FDA dAtabase for Regulatory Grade micrObial Sequences (FDA-ARGOS): Supporting development and validation of Infectious Disease Dx tests.</title>
        <authorList>
            <person name="Sproer C."/>
            <person name="Gronow S."/>
            <person name="Severitt S."/>
            <person name="Schroder I."/>
            <person name="Tallon L."/>
            <person name="Sadzewicz L."/>
            <person name="Zhao X."/>
            <person name="Boylan J."/>
            <person name="Ott S."/>
            <person name="Bowen H."/>
            <person name="Vavikolanu K."/>
            <person name="Mehta A."/>
            <person name="Aluvathingal J."/>
            <person name="Nadendla S."/>
            <person name="Lowell S."/>
            <person name="Myers T."/>
            <person name="Yan Y."/>
            <person name="Sichtig H."/>
        </authorList>
    </citation>
    <scope>NUCLEOTIDE SEQUENCE [LARGE SCALE GENOMIC DNA]</scope>
    <source>
        <strain evidence="4 5">FDAARGOS_1013</strain>
    </source>
</reference>
<dbReference type="Proteomes" id="UP000595933">
    <property type="component" value="Chromosome"/>
</dbReference>
<dbReference type="NCBIfam" id="NF033516">
    <property type="entry name" value="transpos_IS3"/>
    <property type="match status" value="1"/>
</dbReference>
<dbReference type="SUPFAM" id="SSF46689">
    <property type="entry name" value="Homeodomain-like"/>
    <property type="match status" value="2"/>
</dbReference>
<dbReference type="GO" id="GO:0015074">
    <property type="term" value="P:DNA integration"/>
    <property type="evidence" value="ECO:0007669"/>
    <property type="project" value="InterPro"/>
</dbReference>
<gene>
    <name evidence="4" type="ORF">I6H70_19145</name>
</gene>
<dbReference type="SUPFAM" id="SSF53098">
    <property type="entry name" value="Ribonuclease H-like"/>
    <property type="match status" value="1"/>
</dbReference>
<dbReference type="GO" id="GO:0003676">
    <property type="term" value="F:nucleic acid binding"/>
    <property type="evidence" value="ECO:0007669"/>
    <property type="project" value="InterPro"/>
</dbReference>
<keyword evidence="1" id="KW-0175">Coiled coil</keyword>
<dbReference type="InterPro" id="IPR012337">
    <property type="entry name" value="RNaseH-like_sf"/>
</dbReference>
<evidence type="ECO:0000256" key="2">
    <source>
        <dbReference type="SAM" id="MobiDB-lite"/>
    </source>
</evidence>
<proteinExistence type="predicted"/>
<dbReference type="InterPro" id="IPR050900">
    <property type="entry name" value="Transposase_IS3/IS150/IS904"/>
</dbReference>
<dbReference type="Gene3D" id="3.30.420.10">
    <property type="entry name" value="Ribonuclease H-like superfamily/Ribonuclease H"/>
    <property type="match status" value="1"/>
</dbReference>
<dbReference type="RefSeq" id="WP_148263419.1">
    <property type="nucleotide sequence ID" value="NZ_CP067013.1"/>
</dbReference>
<accession>A0A9X7V144</accession>
<feature type="coiled-coil region" evidence="1">
    <location>
        <begin position="115"/>
        <end position="149"/>
    </location>
</feature>
<dbReference type="EMBL" id="CP067013">
    <property type="protein sequence ID" value="QQN50620.1"/>
    <property type="molecule type" value="Genomic_DNA"/>
</dbReference>
<dbReference type="InterPro" id="IPR036397">
    <property type="entry name" value="RNaseH_sf"/>
</dbReference>
<sequence length="515" mass="58943">MARYSIEHREWVVRQMMPPLNRTVPELVEATGITDATLYAWRKQARAAGAVVPGDGQQADQWSSQDKFRVVLESASLNAAELAEYCRRKGLYVEQINAWREACEQANSLAQPSKTRREREEEKAAKKRIKQLERELRRKDAALAETAALLVLRKKAEALWGKGRGRMISAPDRRETLQLIEDAVAAGARRAQACAELGLSLRSLQRWQHCPEDRRPSAQRAEPANKLSPQERRRVLEVANQPEFASLPPQQIVARLADQGTWLASESTFYRVLKDAEQQHPRGRSRPPVKRALTTHVADGPNQLWCWDITWLPTTVKGRYFYWYMIKDVYSRKLVANEVHESESAEQAAQLLRQACLREQRAGQPLVLHSDNGSAMKGSTMLAAMQNLGVMPSFSRPRVSNDNAYAEALFRTAKYCPLWPERPFDTLEQARNWVNRFVAWYNHEHRHSALKFVTPAQRHTGQAEELLRKRIELYEAARARHPERWSGNIRNWVLAPIVCLNPEREAVLQQTSNAA</sequence>
<dbReference type="PANTHER" id="PTHR46889">
    <property type="entry name" value="TRANSPOSASE INSF FOR INSERTION SEQUENCE IS3B-RELATED"/>
    <property type="match status" value="1"/>
</dbReference>